<dbReference type="PROSITE" id="PS50853">
    <property type="entry name" value="FN3"/>
    <property type="match status" value="1"/>
</dbReference>
<accession>A0A8B9C1J6</accession>
<reference evidence="2" key="1">
    <citation type="submission" date="2025-08" db="UniProtKB">
        <authorList>
            <consortium name="Ensembl"/>
        </authorList>
    </citation>
    <scope>IDENTIFICATION</scope>
</reference>
<dbReference type="SMART" id="SM00060">
    <property type="entry name" value="FN3"/>
    <property type="match status" value="2"/>
</dbReference>
<dbReference type="InterPro" id="IPR036116">
    <property type="entry name" value="FN3_sf"/>
</dbReference>
<proteinExistence type="predicted"/>
<dbReference type="SUPFAM" id="SSF49265">
    <property type="entry name" value="Fibronectin type III"/>
    <property type="match status" value="1"/>
</dbReference>
<dbReference type="PANTHER" id="PTHR47135">
    <property type="entry name" value="FIBRONECTIN TYPE III DOMAIN-CONTAINING PROTEIN 7"/>
    <property type="match status" value="1"/>
</dbReference>
<dbReference type="Proteomes" id="UP000694426">
    <property type="component" value="Unplaced"/>
</dbReference>
<reference evidence="2" key="2">
    <citation type="submission" date="2025-09" db="UniProtKB">
        <authorList>
            <consortium name="Ensembl"/>
        </authorList>
    </citation>
    <scope>IDENTIFICATION</scope>
</reference>
<dbReference type="Ensembl" id="ENSABRT00000018647.1">
    <property type="protein sequence ID" value="ENSABRP00000013033.1"/>
    <property type="gene ID" value="ENSABRG00000011647.1"/>
</dbReference>
<organism evidence="2 3">
    <name type="scientific">Anser brachyrhynchus</name>
    <name type="common">Pink-footed goose</name>
    <dbReference type="NCBI Taxonomy" id="132585"/>
    <lineage>
        <taxon>Eukaryota</taxon>
        <taxon>Metazoa</taxon>
        <taxon>Chordata</taxon>
        <taxon>Craniata</taxon>
        <taxon>Vertebrata</taxon>
        <taxon>Euteleostomi</taxon>
        <taxon>Archelosauria</taxon>
        <taxon>Archosauria</taxon>
        <taxon>Dinosauria</taxon>
        <taxon>Saurischia</taxon>
        <taxon>Theropoda</taxon>
        <taxon>Coelurosauria</taxon>
        <taxon>Aves</taxon>
        <taxon>Neognathae</taxon>
        <taxon>Galloanserae</taxon>
        <taxon>Anseriformes</taxon>
        <taxon>Anatidae</taxon>
        <taxon>Anserinae</taxon>
        <taxon>Anser</taxon>
    </lineage>
</organism>
<feature type="domain" description="Fibronectin type-III" evidence="1">
    <location>
        <begin position="84"/>
        <end position="171"/>
    </location>
</feature>
<protein>
    <recommendedName>
        <fullName evidence="1">Fibronectin type-III domain-containing protein</fullName>
    </recommendedName>
</protein>
<name>A0A8B9C1J6_9AVES</name>
<dbReference type="Pfam" id="PF00041">
    <property type="entry name" value="fn3"/>
    <property type="match status" value="1"/>
</dbReference>
<keyword evidence="3" id="KW-1185">Reference proteome</keyword>
<evidence type="ECO:0000313" key="2">
    <source>
        <dbReference type="Ensembl" id="ENSABRP00000013033.1"/>
    </source>
</evidence>
<dbReference type="AlphaFoldDB" id="A0A8B9C1J6"/>
<sequence>MSIYDVTSRSIYLRWPKVSGAFSYRITATAVNTVGHSLLAHFSDVTSTGMLTSLIPNTVYAIQAEAIDKNGIILAETQIMQSTAPDIPVIDQAYSKLSNSITVEWRAVPGATSYLLSAQDGDSCTETIVTNSPGTVMGLKPATSYRITIRSINAGGKSQPSPSRKAKTGGLYFYFKFFNIIL</sequence>
<dbReference type="PANTHER" id="PTHR47135:SF1">
    <property type="entry name" value="FIBRONECTIN TYPE III DOMAIN-CONTAINING PROTEIN 7"/>
    <property type="match status" value="1"/>
</dbReference>
<dbReference type="InterPro" id="IPR013783">
    <property type="entry name" value="Ig-like_fold"/>
</dbReference>
<dbReference type="GeneTree" id="ENSGT00390000004674"/>
<dbReference type="CDD" id="cd00063">
    <property type="entry name" value="FN3"/>
    <property type="match status" value="2"/>
</dbReference>
<dbReference type="Gene3D" id="2.60.40.10">
    <property type="entry name" value="Immunoglobulins"/>
    <property type="match status" value="2"/>
</dbReference>
<evidence type="ECO:0000259" key="1">
    <source>
        <dbReference type="PROSITE" id="PS50853"/>
    </source>
</evidence>
<evidence type="ECO:0000313" key="3">
    <source>
        <dbReference type="Proteomes" id="UP000694426"/>
    </source>
</evidence>
<dbReference type="InterPro" id="IPR003961">
    <property type="entry name" value="FN3_dom"/>
</dbReference>